<dbReference type="GO" id="GO:0005634">
    <property type="term" value="C:nucleus"/>
    <property type="evidence" value="ECO:0007669"/>
    <property type="project" value="UniProtKB-SubCell"/>
</dbReference>
<keyword evidence="7 9" id="KW-0131">Cell cycle</keyword>
<dbReference type="Proteomes" id="UP000191024">
    <property type="component" value="Chromosome C"/>
</dbReference>
<dbReference type="GO" id="GO:0007059">
    <property type="term" value="P:chromosome segregation"/>
    <property type="evidence" value="ECO:0007669"/>
    <property type="project" value="UniProtKB-UniRule"/>
</dbReference>
<keyword evidence="12" id="KW-1185">Reference proteome</keyword>
<evidence type="ECO:0000256" key="5">
    <source>
        <dbReference type="ARBA" id="ARBA00022838"/>
    </source>
</evidence>
<dbReference type="PANTHER" id="PTHR15459">
    <property type="entry name" value="POLYAMINE-MODULATED FACTOR 1"/>
    <property type="match status" value="1"/>
</dbReference>
<keyword evidence="3 9" id="KW-0132">Cell division</keyword>
<dbReference type="InterPro" id="IPR016851">
    <property type="entry name" value="Nnf1"/>
</dbReference>
<sequence length="206" mass="23873">MDTGANAQARIRFKRLNQVWNRALQQSVHKIQNWDKIVSCFPAYASTEVGSSNLANCQKQAVEFWMQLCRYEFEEICRERDVETKLNDLDDLVDRAKTTLQSTDKDTPRICIDQLDPHELVDGNLNWIRRRSLDELSDRILKLEAVNETLTQELQETQTAISQQLSQLDRIFDTHLGSENQGVDDTLRQGLLDLLLERKEGQDPQL</sequence>
<evidence type="ECO:0000256" key="6">
    <source>
        <dbReference type="ARBA" id="ARBA00023242"/>
    </source>
</evidence>
<protein>
    <recommendedName>
        <fullName evidence="9">Kinetochore-associated protein</fullName>
    </recommendedName>
</protein>
<evidence type="ECO:0000256" key="4">
    <source>
        <dbReference type="ARBA" id="ARBA00022776"/>
    </source>
</evidence>
<dbReference type="InterPro" id="IPR007128">
    <property type="entry name" value="PMF1/Nnf1"/>
</dbReference>
<accession>A0A1G4J2K3</accession>
<keyword evidence="5 9" id="KW-0995">Kinetochore</keyword>
<evidence type="ECO:0000313" key="12">
    <source>
        <dbReference type="Proteomes" id="UP000191024"/>
    </source>
</evidence>
<dbReference type="PIRSF" id="PIRSF027153">
    <property type="entry name" value="Nnf1p"/>
    <property type="match status" value="1"/>
</dbReference>
<reference evidence="12" key="1">
    <citation type="submission" date="2016-03" db="EMBL/GenBank/DDBJ databases">
        <authorList>
            <person name="Devillers H."/>
        </authorList>
    </citation>
    <scope>NUCLEOTIDE SEQUENCE [LARGE SCALE GENOMIC DNA]</scope>
</reference>
<dbReference type="EMBL" id="LT598466">
    <property type="protein sequence ID" value="SCU83918.1"/>
    <property type="molecule type" value="Genomic_DNA"/>
</dbReference>
<evidence type="ECO:0000256" key="9">
    <source>
        <dbReference type="PIRNR" id="PIRNR027153"/>
    </source>
</evidence>
<evidence type="ECO:0000256" key="3">
    <source>
        <dbReference type="ARBA" id="ARBA00022618"/>
    </source>
</evidence>
<gene>
    <name evidence="11" type="ORF">LAMI_0C05336G</name>
</gene>
<dbReference type="AlphaFoldDB" id="A0A1G4J2K3"/>
<keyword evidence="4 9" id="KW-0498">Mitosis</keyword>
<keyword evidence="6 9" id="KW-0539">Nucleus</keyword>
<feature type="coiled-coil region" evidence="10">
    <location>
        <begin position="133"/>
        <end position="167"/>
    </location>
</feature>
<evidence type="ECO:0000256" key="1">
    <source>
        <dbReference type="ARBA" id="ARBA00004629"/>
    </source>
</evidence>
<evidence type="ECO:0000256" key="2">
    <source>
        <dbReference type="ARBA" id="ARBA00022454"/>
    </source>
</evidence>
<evidence type="ECO:0000313" key="11">
    <source>
        <dbReference type="EMBL" id="SCU83918.1"/>
    </source>
</evidence>
<dbReference type="OrthoDB" id="18453at2759"/>
<comment type="subcellular location">
    <subcellularLocation>
        <location evidence="1 9">Chromosome</location>
        <location evidence="1 9">Centromere</location>
        <location evidence="1 9">Kinetochore</location>
    </subcellularLocation>
    <subcellularLocation>
        <location evidence="9">Nucleus</location>
    </subcellularLocation>
    <text evidence="9">Associated with the kinetochore.</text>
</comment>
<organism evidence="11 12">
    <name type="scientific">Lachancea mirantina</name>
    <dbReference type="NCBI Taxonomy" id="1230905"/>
    <lineage>
        <taxon>Eukaryota</taxon>
        <taxon>Fungi</taxon>
        <taxon>Dikarya</taxon>
        <taxon>Ascomycota</taxon>
        <taxon>Saccharomycotina</taxon>
        <taxon>Saccharomycetes</taxon>
        <taxon>Saccharomycetales</taxon>
        <taxon>Saccharomycetaceae</taxon>
        <taxon>Lachancea</taxon>
    </lineage>
</organism>
<keyword evidence="2 9" id="KW-0158">Chromosome</keyword>
<evidence type="ECO:0000256" key="7">
    <source>
        <dbReference type="ARBA" id="ARBA00023306"/>
    </source>
</evidence>
<dbReference type="GO" id="GO:0000444">
    <property type="term" value="C:MIS12/MIND type complex"/>
    <property type="evidence" value="ECO:0007669"/>
    <property type="project" value="UniProtKB-UniRule"/>
</dbReference>
<name>A0A1G4J2K3_9SACH</name>
<proteinExistence type="predicted"/>
<keyword evidence="8 9" id="KW-0137">Centromere</keyword>
<dbReference type="Pfam" id="PF03980">
    <property type="entry name" value="Nnf1"/>
    <property type="match status" value="1"/>
</dbReference>
<keyword evidence="10" id="KW-0175">Coiled coil</keyword>
<dbReference type="PANTHER" id="PTHR15459:SF3">
    <property type="entry name" value="POLYAMINE-MODULATED FACTOR 1"/>
    <property type="match status" value="1"/>
</dbReference>
<dbReference type="GO" id="GO:0051301">
    <property type="term" value="P:cell division"/>
    <property type="evidence" value="ECO:0007669"/>
    <property type="project" value="UniProtKB-UniRule"/>
</dbReference>
<evidence type="ECO:0000256" key="8">
    <source>
        <dbReference type="ARBA" id="ARBA00023328"/>
    </source>
</evidence>
<evidence type="ECO:0000256" key="10">
    <source>
        <dbReference type="SAM" id="Coils"/>
    </source>
</evidence>